<dbReference type="FunFam" id="4.10.1240.30:FF:000002">
    <property type="entry name" value="Integrin beta"/>
    <property type="match status" value="1"/>
</dbReference>
<gene>
    <name evidence="5" type="ORF">AAFF_G00040140</name>
</gene>
<evidence type="ECO:0000313" key="5">
    <source>
        <dbReference type="EMBL" id="KAJ8395063.1"/>
    </source>
</evidence>
<protein>
    <recommendedName>
        <fullName evidence="4">Integrin beta subunit tail domain-containing protein</fullName>
    </recommendedName>
</protein>
<dbReference type="InterPro" id="IPR012896">
    <property type="entry name" value="Integrin_bsu_tail"/>
</dbReference>
<evidence type="ECO:0000259" key="4">
    <source>
        <dbReference type="SMART" id="SM01242"/>
    </source>
</evidence>
<sequence length="125" mass="13918">MSTGFKGGTSSAPHRECVQCRVFGTGEMKDTCEQECSYFNLIKVKDLDKLPQPMQNFPLVHCKERDANDCWFYYSYSVNNTEKEVHVVETLECPVGAGGWRTWTGGADPGSRGSWHCLILSCAGV</sequence>
<dbReference type="Gene3D" id="4.10.1240.30">
    <property type="match status" value="1"/>
</dbReference>
<organism evidence="5 6">
    <name type="scientific">Aldrovandia affinis</name>
    <dbReference type="NCBI Taxonomy" id="143900"/>
    <lineage>
        <taxon>Eukaryota</taxon>
        <taxon>Metazoa</taxon>
        <taxon>Chordata</taxon>
        <taxon>Craniata</taxon>
        <taxon>Vertebrata</taxon>
        <taxon>Euteleostomi</taxon>
        <taxon>Actinopterygii</taxon>
        <taxon>Neopterygii</taxon>
        <taxon>Teleostei</taxon>
        <taxon>Notacanthiformes</taxon>
        <taxon>Halosauridae</taxon>
        <taxon>Aldrovandia</taxon>
    </lineage>
</organism>
<reference evidence="5" key="1">
    <citation type="journal article" date="2023" name="Science">
        <title>Genome structures resolve the early diversification of teleost fishes.</title>
        <authorList>
            <person name="Parey E."/>
            <person name="Louis A."/>
            <person name="Montfort J."/>
            <person name="Bouchez O."/>
            <person name="Roques C."/>
            <person name="Iampietro C."/>
            <person name="Lluch J."/>
            <person name="Castinel A."/>
            <person name="Donnadieu C."/>
            <person name="Desvignes T."/>
            <person name="Floi Bucao C."/>
            <person name="Jouanno E."/>
            <person name="Wen M."/>
            <person name="Mejri S."/>
            <person name="Dirks R."/>
            <person name="Jansen H."/>
            <person name="Henkel C."/>
            <person name="Chen W.J."/>
            <person name="Zahm M."/>
            <person name="Cabau C."/>
            <person name="Klopp C."/>
            <person name="Thompson A.W."/>
            <person name="Robinson-Rechavi M."/>
            <person name="Braasch I."/>
            <person name="Lecointre G."/>
            <person name="Bobe J."/>
            <person name="Postlethwait J.H."/>
            <person name="Berthelot C."/>
            <person name="Roest Crollius H."/>
            <person name="Guiguen Y."/>
        </authorList>
    </citation>
    <scope>NUCLEOTIDE SEQUENCE</scope>
    <source>
        <strain evidence="5">NC1722</strain>
    </source>
</reference>
<dbReference type="Pfam" id="PF07965">
    <property type="entry name" value="Integrin_B_tail"/>
    <property type="match status" value="1"/>
</dbReference>
<dbReference type="EMBL" id="JAINUG010000120">
    <property type="protein sequence ID" value="KAJ8395063.1"/>
    <property type="molecule type" value="Genomic_DNA"/>
</dbReference>
<evidence type="ECO:0000256" key="1">
    <source>
        <dbReference type="ARBA" id="ARBA00022536"/>
    </source>
</evidence>
<feature type="domain" description="Integrin beta subunit tail" evidence="4">
    <location>
        <begin position="14"/>
        <end position="98"/>
    </location>
</feature>
<name>A0AAD7S342_9TELE</name>
<dbReference type="SUPFAM" id="SSF69687">
    <property type="entry name" value="Integrin beta tail domain"/>
    <property type="match status" value="1"/>
</dbReference>
<keyword evidence="2" id="KW-0677">Repeat</keyword>
<keyword evidence="6" id="KW-1185">Reference proteome</keyword>
<keyword evidence="1" id="KW-0245">EGF-like domain</keyword>
<evidence type="ECO:0000256" key="3">
    <source>
        <dbReference type="ARBA" id="ARBA00022989"/>
    </source>
</evidence>
<comment type="caution">
    <text evidence="5">The sequence shown here is derived from an EMBL/GenBank/DDBJ whole genome shotgun (WGS) entry which is preliminary data.</text>
</comment>
<dbReference type="Proteomes" id="UP001221898">
    <property type="component" value="Unassembled WGS sequence"/>
</dbReference>
<keyword evidence="3" id="KW-0472">Membrane</keyword>
<accession>A0AAD7S342</accession>
<evidence type="ECO:0000313" key="6">
    <source>
        <dbReference type="Proteomes" id="UP001221898"/>
    </source>
</evidence>
<proteinExistence type="predicted"/>
<keyword evidence="3" id="KW-1133">Transmembrane helix</keyword>
<dbReference type="InterPro" id="IPR036349">
    <property type="entry name" value="Integrin_bsu_tail_dom_sf"/>
</dbReference>
<keyword evidence="3" id="KW-0812">Transmembrane</keyword>
<dbReference type="AlphaFoldDB" id="A0AAD7S342"/>
<dbReference type="SMART" id="SM01242">
    <property type="entry name" value="Integrin_B_tail"/>
    <property type="match status" value="1"/>
</dbReference>
<evidence type="ECO:0000256" key="2">
    <source>
        <dbReference type="ARBA" id="ARBA00022737"/>
    </source>
</evidence>